<name>A0AA40BKQ0_9PEZI</name>
<comment type="caution">
    <text evidence="3">The sequence shown here is derived from an EMBL/GenBank/DDBJ whole genome shotgun (WGS) entry which is preliminary data.</text>
</comment>
<dbReference type="SUPFAM" id="SSF48403">
    <property type="entry name" value="Ankyrin repeat"/>
    <property type="match status" value="1"/>
</dbReference>
<evidence type="ECO:0000313" key="3">
    <source>
        <dbReference type="EMBL" id="KAK0736020.1"/>
    </source>
</evidence>
<keyword evidence="1" id="KW-0040">ANK repeat</keyword>
<evidence type="ECO:0000256" key="1">
    <source>
        <dbReference type="PROSITE-ProRule" id="PRU00023"/>
    </source>
</evidence>
<feature type="compositionally biased region" description="Low complexity" evidence="2">
    <location>
        <begin position="13"/>
        <end position="39"/>
    </location>
</feature>
<dbReference type="Pfam" id="PF00023">
    <property type="entry name" value="Ank"/>
    <property type="match status" value="1"/>
</dbReference>
<dbReference type="PROSITE" id="PS50297">
    <property type="entry name" value="ANK_REP_REGION"/>
    <property type="match status" value="1"/>
</dbReference>
<evidence type="ECO:0000313" key="4">
    <source>
        <dbReference type="Proteomes" id="UP001172159"/>
    </source>
</evidence>
<dbReference type="PROSITE" id="PS50088">
    <property type="entry name" value="ANK_REPEAT"/>
    <property type="match status" value="1"/>
</dbReference>
<dbReference type="Gene3D" id="1.25.40.20">
    <property type="entry name" value="Ankyrin repeat-containing domain"/>
    <property type="match status" value="1"/>
</dbReference>
<dbReference type="AlphaFoldDB" id="A0AA40BKQ0"/>
<dbReference type="InterPro" id="IPR036770">
    <property type="entry name" value="Ankyrin_rpt-contain_sf"/>
</dbReference>
<gene>
    <name evidence="3" type="ORF">B0T21DRAFT_450870</name>
</gene>
<reference evidence="3" key="1">
    <citation type="submission" date="2023-06" db="EMBL/GenBank/DDBJ databases">
        <title>Genome-scale phylogeny and comparative genomics of the fungal order Sordariales.</title>
        <authorList>
            <consortium name="Lawrence Berkeley National Laboratory"/>
            <person name="Hensen N."/>
            <person name="Bonometti L."/>
            <person name="Westerberg I."/>
            <person name="Brannstrom I.O."/>
            <person name="Guillou S."/>
            <person name="Cros-Aarteil S."/>
            <person name="Calhoun S."/>
            <person name="Haridas S."/>
            <person name="Kuo A."/>
            <person name="Mondo S."/>
            <person name="Pangilinan J."/>
            <person name="Riley R."/>
            <person name="Labutti K."/>
            <person name="Andreopoulos B."/>
            <person name="Lipzen A."/>
            <person name="Chen C."/>
            <person name="Yanf M."/>
            <person name="Daum C."/>
            <person name="Ng V."/>
            <person name="Clum A."/>
            <person name="Steindorff A."/>
            <person name="Ohm R."/>
            <person name="Martin F."/>
            <person name="Silar P."/>
            <person name="Natvig D."/>
            <person name="Lalanne C."/>
            <person name="Gautier V."/>
            <person name="Ament-Velasquez S.L."/>
            <person name="Kruys A."/>
            <person name="Hutchinson M.I."/>
            <person name="Powell A.J."/>
            <person name="Barry K."/>
            <person name="Miller A.N."/>
            <person name="Grigoriev I.V."/>
            <person name="Debuchy R."/>
            <person name="Gladieux P."/>
            <person name="Thoren M.H."/>
            <person name="Johannesson H."/>
        </authorList>
    </citation>
    <scope>NUCLEOTIDE SEQUENCE</scope>
    <source>
        <strain evidence="3">CBS 540.89</strain>
    </source>
</reference>
<dbReference type="InterPro" id="IPR002110">
    <property type="entry name" value="Ankyrin_rpt"/>
</dbReference>
<feature type="compositionally biased region" description="Low complexity" evidence="2">
    <location>
        <begin position="46"/>
        <end position="71"/>
    </location>
</feature>
<accession>A0AA40BKQ0</accession>
<protein>
    <recommendedName>
        <fullName evidence="5">Ankyrin</fullName>
    </recommendedName>
</protein>
<feature type="compositionally biased region" description="Pro residues" evidence="2">
    <location>
        <begin position="1"/>
        <end position="12"/>
    </location>
</feature>
<proteinExistence type="predicted"/>
<dbReference type="EMBL" id="JAUKTV010000006">
    <property type="protein sequence ID" value="KAK0736020.1"/>
    <property type="molecule type" value="Genomic_DNA"/>
</dbReference>
<keyword evidence="4" id="KW-1185">Reference proteome</keyword>
<dbReference type="Proteomes" id="UP001172159">
    <property type="component" value="Unassembled WGS sequence"/>
</dbReference>
<feature type="region of interest" description="Disordered" evidence="2">
    <location>
        <begin position="1"/>
        <end position="71"/>
    </location>
</feature>
<evidence type="ECO:0000256" key="2">
    <source>
        <dbReference type="SAM" id="MobiDB-lite"/>
    </source>
</evidence>
<evidence type="ECO:0008006" key="5">
    <source>
        <dbReference type="Google" id="ProtNLM"/>
    </source>
</evidence>
<sequence length="316" mass="34699">MDYFDPPPPYSPPSLLQAAPSSTSPPSISQSSQPRSQPQIQPPSYRPSLSHPSPILTIPVPKTTTPPTTTKILPPQSESLLLKTILTTHKWPSFYGPRPSSLTTALSKAALWGNTPLVNSILATHDAKVRDARNGVPGYVIEGLVGMVGIEKGRGLIEERDGKGRTALHLAARFTHRDSVGGLLGLGADPGRVLDRQLWEGVEEHKRMEVMGCWGLIVGVLREEVGKRGGILVVDGDFKGGKVRYDERDDVVLVRHGSSMSRTAMPSILFSEEYLAWKRGCDKLLEESRAQKARDRRNEMWMLDVMGTRQSSVGKH</sequence>
<feature type="repeat" description="ANK" evidence="1">
    <location>
        <begin position="163"/>
        <end position="189"/>
    </location>
</feature>
<organism evidence="3 4">
    <name type="scientific">Apiosordaria backusii</name>
    <dbReference type="NCBI Taxonomy" id="314023"/>
    <lineage>
        <taxon>Eukaryota</taxon>
        <taxon>Fungi</taxon>
        <taxon>Dikarya</taxon>
        <taxon>Ascomycota</taxon>
        <taxon>Pezizomycotina</taxon>
        <taxon>Sordariomycetes</taxon>
        <taxon>Sordariomycetidae</taxon>
        <taxon>Sordariales</taxon>
        <taxon>Lasiosphaeriaceae</taxon>
        <taxon>Apiosordaria</taxon>
    </lineage>
</organism>